<dbReference type="Proteomes" id="UP000799429">
    <property type="component" value="Unassembled WGS sequence"/>
</dbReference>
<dbReference type="PANTHER" id="PTHR12775:SF0">
    <property type="entry name" value="REPLICATION TERMINATION FACTOR 2"/>
    <property type="match status" value="1"/>
</dbReference>
<gene>
    <name evidence="3" type="ORF">M501DRAFT_1000279</name>
</gene>
<evidence type="ECO:0000256" key="2">
    <source>
        <dbReference type="SAM" id="MobiDB-lite"/>
    </source>
</evidence>
<evidence type="ECO:0000313" key="3">
    <source>
        <dbReference type="EMBL" id="KAF2841119.1"/>
    </source>
</evidence>
<dbReference type="Gene3D" id="3.30.40.10">
    <property type="entry name" value="Zinc/RING finger domain, C3HC4 (zinc finger)"/>
    <property type="match status" value="1"/>
</dbReference>
<reference evidence="3" key="1">
    <citation type="journal article" date="2020" name="Stud. Mycol.">
        <title>101 Dothideomycetes genomes: a test case for predicting lifestyles and emergence of pathogens.</title>
        <authorList>
            <person name="Haridas S."/>
            <person name="Albert R."/>
            <person name="Binder M."/>
            <person name="Bloem J."/>
            <person name="Labutti K."/>
            <person name="Salamov A."/>
            <person name="Andreopoulos B."/>
            <person name="Baker S."/>
            <person name="Barry K."/>
            <person name="Bills G."/>
            <person name="Bluhm B."/>
            <person name="Cannon C."/>
            <person name="Castanera R."/>
            <person name="Culley D."/>
            <person name="Daum C."/>
            <person name="Ezra D."/>
            <person name="Gonzalez J."/>
            <person name="Henrissat B."/>
            <person name="Kuo A."/>
            <person name="Liang C."/>
            <person name="Lipzen A."/>
            <person name="Lutzoni F."/>
            <person name="Magnuson J."/>
            <person name="Mondo S."/>
            <person name="Nolan M."/>
            <person name="Ohm R."/>
            <person name="Pangilinan J."/>
            <person name="Park H.-J."/>
            <person name="Ramirez L."/>
            <person name="Alfaro M."/>
            <person name="Sun H."/>
            <person name="Tritt A."/>
            <person name="Yoshinaga Y."/>
            <person name="Zwiers L.-H."/>
            <person name="Turgeon B."/>
            <person name="Goodwin S."/>
            <person name="Spatafora J."/>
            <person name="Crous P."/>
            <person name="Grigoriev I."/>
        </authorList>
    </citation>
    <scope>NUCLEOTIDE SEQUENCE</scope>
    <source>
        <strain evidence="3">CBS 101060</strain>
    </source>
</reference>
<dbReference type="AlphaFoldDB" id="A0A9P4SEU7"/>
<evidence type="ECO:0000256" key="1">
    <source>
        <dbReference type="ARBA" id="ARBA00009885"/>
    </source>
</evidence>
<feature type="compositionally biased region" description="Polar residues" evidence="2">
    <location>
        <begin position="220"/>
        <end position="229"/>
    </location>
</feature>
<accession>A0A9P4SEU7</accession>
<dbReference type="InterPro" id="IPR006735">
    <property type="entry name" value="Rtf2"/>
</dbReference>
<dbReference type="PANTHER" id="PTHR12775">
    <property type="entry name" value="PROTEIN C20ORF43 HOMOLOG"/>
    <property type="match status" value="1"/>
</dbReference>
<name>A0A9P4SEU7_9PEZI</name>
<dbReference type="SUPFAM" id="SSF57850">
    <property type="entry name" value="RING/U-box"/>
    <property type="match status" value="1"/>
</dbReference>
<feature type="compositionally biased region" description="Basic and acidic residues" evidence="2">
    <location>
        <begin position="10"/>
        <end position="20"/>
    </location>
</feature>
<dbReference type="CDD" id="cd16653">
    <property type="entry name" value="RING-like_Rtf2"/>
    <property type="match status" value="1"/>
</dbReference>
<feature type="region of interest" description="Disordered" evidence="2">
    <location>
        <begin position="197"/>
        <end position="313"/>
    </location>
</feature>
<dbReference type="Pfam" id="PF04641">
    <property type="entry name" value="Rtf2"/>
    <property type="match status" value="1"/>
</dbReference>
<feature type="compositionally biased region" description="Basic residues" evidence="2">
    <location>
        <begin position="201"/>
        <end position="214"/>
    </location>
</feature>
<dbReference type="GO" id="GO:0005634">
    <property type="term" value="C:nucleus"/>
    <property type="evidence" value="ECO:0007669"/>
    <property type="project" value="TreeGrafter"/>
</dbReference>
<organism evidence="3 4">
    <name type="scientific">Patellaria atrata CBS 101060</name>
    <dbReference type="NCBI Taxonomy" id="1346257"/>
    <lineage>
        <taxon>Eukaryota</taxon>
        <taxon>Fungi</taxon>
        <taxon>Dikarya</taxon>
        <taxon>Ascomycota</taxon>
        <taxon>Pezizomycotina</taxon>
        <taxon>Dothideomycetes</taxon>
        <taxon>Dothideomycetes incertae sedis</taxon>
        <taxon>Patellariales</taxon>
        <taxon>Patellariaceae</taxon>
        <taxon>Patellaria</taxon>
    </lineage>
</organism>
<protein>
    <submittedName>
        <fullName evidence="3">DUF602-domain-containing protein</fullName>
    </submittedName>
</protein>
<sequence>MGNDGGSIPTRRELVKEATRDPTTTELKASQHEQQEYYWSTDPLSNKPLAQPIVSDLLGQLYNKDSVIEFLLPSEEENVVKKTEAERITRGSIRSLRDVVQVKFEVSPDEDVKNGLSTAGKFICPITKKTLGPGSKTVYLVPCGHAFSASVIKEIAGEKCLQCNEPYAPNDIIPILPTDPTDIARLSLRVQTLRERGLTHALKKLPGSRKRKKNGEKSGNETNGESAPQVQKGPKQQALESESSKNVPSGIKNASTASLTAKVLEEQEILNKRRKTDANANLKGLFSSKDPKATSKNTDFMNRGYTIPAQGKR</sequence>
<keyword evidence="4" id="KW-1185">Reference proteome</keyword>
<evidence type="ECO:0000313" key="4">
    <source>
        <dbReference type="Proteomes" id="UP000799429"/>
    </source>
</evidence>
<feature type="compositionally biased region" description="Polar residues" evidence="2">
    <location>
        <begin position="238"/>
        <end position="259"/>
    </location>
</feature>
<dbReference type="GO" id="GO:0006274">
    <property type="term" value="P:DNA replication termination"/>
    <property type="evidence" value="ECO:0007669"/>
    <property type="project" value="TreeGrafter"/>
</dbReference>
<comment type="similarity">
    <text evidence="1">Belongs to the rtf2 family.</text>
</comment>
<dbReference type="InterPro" id="IPR013083">
    <property type="entry name" value="Znf_RING/FYVE/PHD"/>
</dbReference>
<dbReference type="EMBL" id="MU006091">
    <property type="protein sequence ID" value="KAF2841119.1"/>
    <property type="molecule type" value="Genomic_DNA"/>
</dbReference>
<dbReference type="OrthoDB" id="247013at2759"/>
<comment type="caution">
    <text evidence="3">The sequence shown here is derived from an EMBL/GenBank/DDBJ whole genome shotgun (WGS) entry which is preliminary data.</text>
</comment>
<proteinExistence type="inferred from homology"/>
<dbReference type="InterPro" id="IPR027799">
    <property type="entry name" value="Rtf2_RING-finger"/>
</dbReference>
<feature type="region of interest" description="Disordered" evidence="2">
    <location>
        <begin position="1"/>
        <end position="34"/>
    </location>
</feature>